<keyword evidence="11" id="KW-1185">Reference proteome</keyword>
<keyword evidence="3" id="KW-1003">Cell membrane</keyword>
<evidence type="ECO:0000256" key="2">
    <source>
        <dbReference type="ARBA" id="ARBA00005236"/>
    </source>
</evidence>
<comment type="similarity">
    <text evidence="2">Belongs to the ABC-4 integral membrane protein family. LolC/E subfamily.</text>
</comment>
<dbReference type="Pfam" id="PF12704">
    <property type="entry name" value="MacB_PCD"/>
    <property type="match status" value="1"/>
</dbReference>
<comment type="subcellular location">
    <subcellularLocation>
        <location evidence="1">Cell membrane</location>
        <topology evidence="1">Multi-pass membrane protein</topology>
    </subcellularLocation>
</comment>
<evidence type="ECO:0000313" key="11">
    <source>
        <dbReference type="Proteomes" id="UP001500067"/>
    </source>
</evidence>
<feature type="transmembrane region" description="Helical" evidence="7">
    <location>
        <begin position="25"/>
        <end position="48"/>
    </location>
</feature>
<comment type="caution">
    <text evidence="10">The sequence shown here is derived from an EMBL/GenBank/DDBJ whole genome shotgun (WGS) entry which is preliminary data.</text>
</comment>
<keyword evidence="4 7" id="KW-0812">Transmembrane</keyword>
<reference evidence="11" key="1">
    <citation type="journal article" date="2019" name="Int. J. Syst. Evol. Microbiol.">
        <title>The Global Catalogue of Microorganisms (GCM) 10K type strain sequencing project: providing services to taxonomists for standard genome sequencing and annotation.</title>
        <authorList>
            <consortium name="The Broad Institute Genomics Platform"/>
            <consortium name="The Broad Institute Genome Sequencing Center for Infectious Disease"/>
            <person name="Wu L."/>
            <person name="Ma J."/>
        </authorList>
    </citation>
    <scope>NUCLEOTIDE SEQUENCE [LARGE SCALE GENOMIC DNA]</scope>
    <source>
        <strain evidence="11">JCM 32105</strain>
    </source>
</reference>
<evidence type="ECO:0000256" key="1">
    <source>
        <dbReference type="ARBA" id="ARBA00004651"/>
    </source>
</evidence>
<dbReference type="EMBL" id="BAABFA010000008">
    <property type="protein sequence ID" value="GAA4463536.1"/>
    <property type="molecule type" value="Genomic_DNA"/>
</dbReference>
<evidence type="ECO:0000256" key="7">
    <source>
        <dbReference type="SAM" id="Phobius"/>
    </source>
</evidence>
<gene>
    <name evidence="10" type="ORF">GCM10023093_12210</name>
</gene>
<dbReference type="InterPro" id="IPR025857">
    <property type="entry name" value="MacB_PCD"/>
</dbReference>
<dbReference type="RefSeq" id="WP_345080111.1">
    <property type="nucleotide sequence ID" value="NZ_BAABFA010000008.1"/>
</dbReference>
<feature type="domain" description="ABC3 transporter permease C-terminal" evidence="8">
    <location>
        <begin position="281"/>
        <end position="402"/>
    </location>
</feature>
<accession>A0ABP8NCH1</accession>
<dbReference type="Proteomes" id="UP001500067">
    <property type="component" value="Unassembled WGS sequence"/>
</dbReference>
<evidence type="ECO:0000256" key="3">
    <source>
        <dbReference type="ARBA" id="ARBA00022475"/>
    </source>
</evidence>
<evidence type="ECO:0000256" key="5">
    <source>
        <dbReference type="ARBA" id="ARBA00022989"/>
    </source>
</evidence>
<evidence type="ECO:0000313" key="10">
    <source>
        <dbReference type="EMBL" id="GAA4463536.1"/>
    </source>
</evidence>
<proteinExistence type="inferred from homology"/>
<dbReference type="Pfam" id="PF02687">
    <property type="entry name" value="FtsX"/>
    <property type="match status" value="1"/>
</dbReference>
<sequence>MNRTLIWQLAWRYLRGKRTANAAPLLSRISMVAIAVSSAAMVIVFSIFNGLEGVVKDLYKGFYPDMRVTAARGKFFRLDAAKLAAVRQVPGIHLLTTVLEDNVIVSSERSGERRIATLKGIDRTYLRVNDITGSLAGEDSVSAGNPYTAIAGASMLNELGVHIDNVFGMIEVWYGNAQNTNFIADPTSAYRRLQLHPAGEFRISDEFDDRYILAPLPLVQTLFNEEGKYSSLEMKIDVDREEEVKAALQQLLGTGYKVETRYEQNKTIFTVMRSEKWAIYAILVMVLLVASFNMVGALSVLVLEKQKDIAILRAMGAEQGTIRSVFITEGILWSLAGGLAGLVLGVLLCLAQLQFGLVKVGGAFLMDAYPVEIHSLDLLLVIVTVMVVGILAAWYPAVRAVRAAAPALRSA</sequence>
<feature type="domain" description="MacB-like periplasmic core" evidence="9">
    <location>
        <begin position="29"/>
        <end position="159"/>
    </location>
</feature>
<organism evidence="10 11">
    <name type="scientific">Nemorincola caseinilytica</name>
    <dbReference type="NCBI Taxonomy" id="2054315"/>
    <lineage>
        <taxon>Bacteria</taxon>
        <taxon>Pseudomonadati</taxon>
        <taxon>Bacteroidota</taxon>
        <taxon>Chitinophagia</taxon>
        <taxon>Chitinophagales</taxon>
        <taxon>Chitinophagaceae</taxon>
        <taxon>Nemorincola</taxon>
    </lineage>
</organism>
<dbReference type="PANTHER" id="PTHR30489:SF0">
    <property type="entry name" value="LIPOPROTEIN-RELEASING SYSTEM TRANSMEMBRANE PROTEIN LOLE"/>
    <property type="match status" value="1"/>
</dbReference>
<evidence type="ECO:0000259" key="8">
    <source>
        <dbReference type="Pfam" id="PF02687"/>
    </source>
</evidence>
<evidence type="ECO:0000256" key="4">
    <source>
        <dbReference type="ARBA" id="ARBA00022692"/>
    </source>
</evidence>
<name>A0ABP8NCH1_9BACT</name>
<feature type="transmembrane region" description="Helical" evidence="7">
    <location>
        <begin position="373"/>
        <end position="395"/>
    </location>
</feature>
<feature type="transmembrane region" description="Helical" evidence="7">
    <location>
        <begin position="277"/>
        <end position="303"/>
    </location>
</feature>
<dbReference type="InterPro" id="IPR003838">
    <property type="entry name" value="ABC3_permease_C"/>
</dbReference>
<evidence type="ECO:0000259" key="9">
    <source>
        <dbReference type="Pfam" id="PF12704"/>
    </source>
</evidence>
<dbReference type="InterPro" id="IPR051447">
    <property type="entry name" value="Lipoprotein-release_system"/>
</dbReference>
<dbReference type="PANTHER" id="PTHR30489">
    <property type="entry name" value="LIPOPROTEIN-RELEASING SYSTEM TRANSMEMBRANE PROTEIN LOLE"/>
    <property type="match status" value="1"/>
</dbReference>
<evidence type="ECO:0000256" key="6">
    <source>
        <dbReference type="ARBA" id="ARBA00023136"/>
    </source>
</evidence>
<keyword evidence="6 7" id="KW-0472">Membrane</keyword>
<protein>
    <submittedName>
        <fullName evidence="10">FtsX-like permease family protein</fullName>
    </submittedName>
</protein>
<feature type="transmembrane region" description="Helical" evidence="7">
    <location>
        <begin position="331"/>
        <end position="353"/>
    </location>
</feature>
<keyword evidence="5 7" id="KW-1133">Transmembrane helix</keyword>